<comment type="caution">
    <text evidence="1">The sequence shown here is derived from an EMBL/GenBank/DDBJ whole genome shotgun (WGS) entry which is preliminary data.</text>
</comment>
<accession>A0ACC0IXU7</accession>
<dbReference type="EMBL" id="CM045758">
    <property type="protein sequence ID" value="KAI8029505.1"/>
    <property type="molecule type" value="Genomic_DNA"/>
</dbReference>
<dbReference type="Proteomes" id="UP001060215">
    <property type="component" value="Chromosome 1"/>
</dbReference>
<name>A0ACC0IXU7_9ERIC</name>
<keyword evidence="2" id="KW-1185">Reference proteome</keyword>
<proteinExistence type="predicted"/>
<keyword evidence="1" id="KW-0808">Transferase</keyword>
<gene>
    <name evidence="1" type="ORF">LOK49_LG01G01966</name>
</gene>
<keyword evidence="1" id="KW-0328">Glycosyltransferase</keyword>
<reference evidence="1 2" key="1">
    <citation type="journal article" date="2022" name="Plant J.">
        <title>Chromosome-level genome of Camellia lanceoleosa provides a valuable resource for understanding genome evolution and self-incompatibility.</title>
        <authorList>
            <person name="Gong W."/>
            <person name="Xiao S."/>
            <person name="Wang L."/>
            <person name="Liao Z."/>
            <person name="Chang Y."/>
            <person name="Mo W."/>
            <person name="Hu G."/>
            <person name="Li W."/>
            <person name="Zhao G."/>
            <person name="Zhu H."/>
            <person name="Hu X."/>
            <person name="Ji K."/>
            <person name="Xiang X."/>
            <person name="Song Q."/>
            <person name="Yuan D."/>
            <person name="Jin S."/>
            <person name="Zhang L."/>
        </authorList>
    </citation>
    <scope>NUCLEOTIDE SEQUENCE [LARGE SCALE GENOMIC DNA]</scope>
    <source>
        <strain evidence="1">SQ_2022a</strain>
    </source>
</reference>
<evidence type="ECO:0000313" key="1">
    <source>
        <dbReference type="EMBL" id="KAI8029505.1"/>
    </source>
</evidence>
<protein>
    <submittedName>
        <fullName evidence="1">Galactomannan galactosyltransferase 1</fullName>
    </submittedName>
</protein>
<organism evidence="1 2">
    <name type="scientific">Camellia lanceoleosa</name>
    <dbReference type="NCBI Taxonomy" id="1840588"/>
    <lineage>
        <taxon>Eukaryota</taxon>
        <taxon>Viridiplantae</taxon>
        <taxon>Streptophyta</taxon>
        <taxon>Embryophyta</taxon>
        <taxon>Tracheophyta</taxon>
        <taxon>Spermatophyta</taxon>
        <taxon>Magnoliopsida</taxon>
        <taxon>eudicotyledons</taxon>
        <taxon>Gunneridae</taxon>
        <taxon>Pentapetalae</taxon>
        <taxon>asterids</taxon>
        <taxon>Ericales</taxon>
        <taxon>Theaceae</taxon>
        <taxon>Camellia</taxon>
    </lineage>
</organism>
<sequence length="113" mass="12097">MVPPQHSQFHTSSSLSMAKRGARTKAGSFLSDGLLFVGGVLVALLTVWALSSFINPNPSTGFSENETKASISSKKRDCAGGVHRVNLRNDPDDPTLYDNPELSYSIGGQEIES</sequence>
<evidence type="ECO:0000313" key="2">
    <source>
        <dbReference type="Proteomes" id="UP001060215"/>
    </source>
</evidence>